<dbReference type="Proteomes" id="UP000006281">
    <property type="component" value="Chromosome"/>
</dbReference>
<reference evidence="1 2" key="1">
    <citation type="journal article" date="2012" name="BMC Genomics">
        <title>Complete genome sequence of Saccharothrix espanaensis DSM 44229T and comparison to the other completely sequenced Pseudonocardiaceae.</title>
        <authorList>
            <person name="Strobel T."/>
            <person name="Al-Dilaimi A."/>
            <person name="Blom J."/>
            <person name="Gessner A."/>
            <person name="Kalinowski J."/>
            <person name="Luzhetska M."/>
            <person name="Puhler A."/>
            <person name="Szczepanowski R."/>
            <person name="Bechthold A."/>
            <person name="Ruckert C."/>
        </authorList>
    </citation>
    <scope>NUCLEOTIDE SEQUENCE [LARGE SCALE GENOMIC DNA]</scope>
    <source>
        <strain evidence="2">ATCC 51144 / DSM 44229 / JCM 9112 / NBRC 15066 / NRRL 15764</strain>
    </source>
</reference>
<dbReference type="HOGENOM" id="CLU_1659470_0_0_11"/>
<keyword evidence="2" id="KW-1185">Reference proteome</keyword>
<dbReference type="EMBL" id="HE804045">
    <property type="protein sequence ID" value="CCH28561.1"/>
    <property type="molecule type" value="Genomic_DNA"/>
</dbReference>
<evidence type="ECO:0000313" key="1">
    <source>
        <dbReference type="EMBL" id="CCH28561.1"/>
    </source>
</evidence>
<dbReference type="KEGG" id="sesp:BN6_12350"/>
<gene>
    <name evidence="1" type="ordered locus">BN6_12350</name>
</gene>
<dbReference type="AlphaFoldDB" id="K0JRZ0"/>
<protein>
    <submittedName>
        <fullName evidence="1">Uncharacterized protein</fullName>
    </submittedName>
</protein>
<dbReference type="STRING" id="1179773.BN6_12350"/>
<name>K0JRZ0_SACES</name>
<evidence type="ECO:0000313" key="2">
    <source>
        <dbReference type="Proteomes" id="UP000006281"/>
    </source>
</evidence>
<sequence length="159" mass="17706">MIVDQLVAIEPPRIFAVVQEYGERLNAWVIAWGMAFEDHAEVYTVDQRTRLSLSRPDSAPALFASERESLSARRRLGSGWGRRGRKSATCSGSVRRGLVEGWSVMVGGAEWTDEERRVLGAGFAELLGRVDELSARLSRIEDHLASDRKAQPQPPKRAC</sequence>
<proteinExistence type="predicted"/>
<organism evidence="1 2">
    <name type="scientific">Saccharothrix espanaensis (strain ATCC 51144 / DSM 44229 / JCM 9112 / NBRC 15066 / NRRL 15764)</name>
    <dbReference type="NCBI Taxonomy" id="1179773"/>
    <lineage>
        <taxon>Bacteria</taxon>
        <taxon>Bacillati</taxon>
        <taxon>Actinomycetota</taxon>
        <taxon>Actinomycetes</taxon>
        <taxon>Pseudonocardiales</taxon>
        <taxon>Pseudonocardiaceae</taxon>
        <taxon>Saccharothrix</taxon>
    </lineage>
</organism>
<accession>K0JRZ0</accession>